<gene>
    <name evidence="1" type="ORF">AVEN_201189_1</name>
</gene>
<reference evidence="1 2" key="1">
    <citation type="journal article" date="2019" name="Sci. Rep.">
        <title>Orb-weaving spider Araneus ventricosus genome elucidates the spidroin gene catalogue.</title>
        <authorList>
            <person name="Kono N."/>
            <person name="Nakamura H."/>
            <person name="Ohtoshi R."/>
            <person name="Moran D.A.P."/>
            <person name="Shinohara A."/>
            <person name="Yoshida Y."/>
            <person name="Fujiwara M."/>
            <person name="Mori M."/>
            <person name="Tomita M."/>
            <person name="Arakawa K."/>
        </authorList>
    </citation>
    <scope>NUCLEOTIDE SEQUENCE [LARGE SCALE GENOMIC DNA]</scope>
</reference>
<protein>
    <submittedName>
        <fullName evidence="1">Uncharacterized protein</fullName>
    </submittedName>
</protein>
<dbReference type="Proteomes" id="UP000499080">
    <property type="component" value="Unassembled WGS sequence"/>
</dbReference>
<accession>A0A4Y2L8J4</accession>
<dbReference type="EMBL" id="BGPR01117637">
    <property type="protein sequence ID" value="GBN10540.1"/>
    <property type="molecule type" value="Genomic_DNA"/>
</dbReference>
<sequence>MLLLSKAQTESWNCPLRCSLIEDLFGWTDLGA</sequence>
<name>A0A4Y2L8J4_ARAVE</name>
<organism evidence="1 2">
    <name type="scientific">Araneus ventricosus</name>
    <name type="common">Orbweaver spider</name>
    <name type="synonym">Epeira ventricosa</name>
    <dbReference type="NCBI Taxonomy" id="182803"/>
    <lineage>
        <taxon>Eukaryota</taxon>
        <taxon>Metazoa</taxon>
        <taxon>Ecdysozoa</taxon>
        <taxon>Arthropoda</taxon>
        <taxon>Chelicerata</taxon>
        <taxon>Arachnida</taxon>
        <taxon>Araneae</taxon>
        <taxon>Araneomorphae</taxon>
        <taxon>Entelegynae</taxon>
        <taxon>Araneoidea</taxon>
        <taxon>Araneidae</taxon>
        <taxon>Araneus</taxon>
    </lineage>
</organism>
<proteinExistence type="predicted"/>
<evidence type="ECO:0000313" key="1">
    <source>
        <dbReference type="EMBL" id="GBN10540.1"/>
    </source>
</evidence>
<comment type="caution">
    <text evidence="1">The sequence shown here is derived from an EMBL/GenBank/DDBJ whole genome shotgun (WGS) entry which is preliminary data.</text>
</comment>
<keyword evidence="2" id="KW-1185">Reference proteome</keyword>
<dbReference type="AlphaFoldDB" id="A0A4Y2L8J4"/>
<evidence type="ECO:0000313" key="2">
    <source>
        <dbReference type="Proteomes" id="UP000499080"/>
    </source>
</evidence>